<dbReference type="AlphaFoldDB" id="A0ABD5UCI9"/>
<comment type="caution">
    <text evidence="1">The sequence shown here is derived from an EMBL/GenBank/DDBJ whole genome shotgun (WGS) entry which is preliminary data.</text>
</comment>
<gene>
    <name evidence="1" type="ORF">ACFQHK_05295</name>
</gene>
<dbReference type="RefSeq" id="WP_304447615.1">
    <property type="nucleotide sequence ID" value="NZ_JARRAH010000001.1"/>
</dbReference>
<dbReference type="EMBL" id="JBHSXM010000001">
    <property type="protein sequence ID" value="MFC6835921.1"/>
    <property type="molecule type" value="Genomic_DNA"/>
</dbReference>
<protein>
    <submittedName>
        <fullName evidence="1">Zf-TFIIB domain-containing protein</fullName>
    </submittedName>
</protein>
<accession>A0ABD5UCI9</accession>
<dbReference type="Proteomes" id="UP001596406">
    <property type="component" value="Unassembled WGS sequence"/>
</dbReference>
<sequence>MTCPRCDSRLERYALGGGATHSCRRCGYLGVSVDHTSERRAPESWTAAFERFYGKE</sequence>
<organism evidence="1 2">
    <name type="scientific">Halomarina ordinaria</name>
    <dbReference type="NCBI Taxonomy" id="3033939"/>
    <lineage>
        <taxon>Archaea</taxon>
        <taxon>Methanobacteriati</taxon>
        <taxon>Methanobacteriota</taxon>
        <taxon>Stenosarchaea group</taxon>
        <taxon>Halobacteria</taxon>
        <taxon>Halobacteriales</taxon>
        <taxon>Natronomonadaceae</taxon>
        <taxon>Halomarina</taxon>
    </lineage>
</organism>
<evidence type="ECO:0000313" key="2">
    <source>
        <dbReference type="Proteomes" id="UP001596406"/>
    </source>
</evidence>
<proteinExistence type="predicted"/>
<keyword evidence="2" id="KW-1185">Reference proteome</keyword>
<evidence type="ECO:0000313" key="1">
    <source>
        <dbReference type="EMBL" id="MFC6835921.1"/>
    </source>
</evidence>
<reference evidence="1 2" key="1">
    <citation type="journal article" date="2019" name="Int. J. Syst. Evol. Microbiol.">
        <title>The Global Catalogue of Microorganisms (GCM) 10K type strain sequencing project: providing services to taxonomists for standard genome sequencing and annotation.</title>
        <authorList>
            <consortium name="The Broad Institute Genomics Platform"/>
            <consortium name="The Broad Institute Genome Sequencing Center for Infectious Disease"/>
            <person name="Wu L."/>
            <person name="Ma J."/>
        </authorList>
    </citation>
    <scope>NUCLEOTIDE SEQUENCE [LARGE SCALE GENOMIC DNA]</scope>
    <source>
        <strain evidence="1 2">PSRA2</strain>
    </source>
</reference>
<name>A0ABD5UCI9_9EURY</name>